<keyword evidence="3" id="KW-1185">Reference proteome</keyword>
<keyword evidence="1" id="KW-0472">Membrane</keyword>
<proteinExistence type="predicted"/>
<evidence type="ECO:0000313" key="3">
    <source>
        <dbReference type="Proteomes" id="UP000184476"/>
    </source>
</evidence>
<dbReference type="RefSeq" id="WP_245815509.1">
    <property type="nucleotide sequence ID" value="NZ_FQVL01000001.1"/>
</dbReference>
<reference evidence="2 3" key="1">
    <citation type="submission" date="2016-11" db="EMBL/GenBank/DDBJ databases">
        <authorList>
            <person name="Jaros S."/>
            <person name="Januszkiewicz K."/>
            <person name="Wedrychowicz H."/>
        </authorList>
    </citation>
    <scope>NUCLEOTIDE SEQUENCE [LARGE SCALE GENOMIC DNA]</scope>
    <source>
        <strain evidence="2 3">DSM 44666</strain>
    </source>
</reference>
<evidence type="ECO:0008006" key="4">
    <source>
        <dbReference type="Google" id="ProtNLM"/>
    </source>
</evidence>
<dbReference type="AlphaFoldDB" id="A0A1M4U383"/>
<keyword evidence="1" id="KW-0812">Transmembrane</keyword>
<feature type="transmembrane region" description="Helical" evidence="1">
    <location>
        <begin position="80"/>
        <end position="100"/>
    </location>
</feature>
<dbReference type="Pfam" id="PF14108">
    <property type="entry name" value="ABA4-like"/>
    <property type="match status" value="1"/>
</dbReference>
<keyword evidence="1" id="KW-1133">Transmembrane helix</keyword>
<gene>
    <name evidence="2" type="ORF">SAMN05444392_101788</name>
</gene>
<evidence type="ECO:0000256" key="1">
    <source>
        <dbReference type="SAM" id="Phobius"/>
    </source>
</evidence>
<dbReference type="InterPro" id="IPR025461">
    <property type="entry name" value="ABA4-like"/>
</dbReference>
<feature type="transmembrane region" description="Helical" evidence="1">
    <location>
        <begin position="36"/>
        <end position="60"/>
    </location>
</feature>
<dbReference type="EMBL" id="FQVL01000001">
    <property type="protein sequence ID" value="SHE51229.1"/>
    <property type="molecule type" value="Genomic_DNA"/>
</dbReference>
<evidence type="ECO:0000313" key="2">
    <source>
        <dbReference type="EMBL" id="SHE51229.1"/>
    </source>
</evidence>
<accession>A0A1M4U383</accession>
<organism evidence="2 3">
    <name type="scientific">Seinonella peptonophila</name>
    <dbReference type="NCBI Taxonomy" id="112248"/>
    <lineage>
        <taxon>Bacteria</taxon>
        <taxon>Bacillati</taxon>
        <taxon>Bacillota</taxon>
        <taxon>Bacilli</taxon>
        <taxon>Bacillales</taxon>
        <taxon>Thermoactinomycetaceae</taxon>
        <taxon>Seinonella</taxon>
    </lineage>
</organism>
<name>A0A1M4U383_9BACL</name>
<sequence>MLINYLYTLASLAVFFWLLLILLPKWSLTKWISSKLVFPFYLATLYTIGIISVVLDSGFGFVQNFNSADGVIHLLSNPQFALLCWIHILCFDQVIGHYIYQDNMKNRYLPLFIQSILLFITLMLGPLGFLIYGFVKGLRKWKRTDESNDRSRDFDRV</sequence>
<feature type="transmembrane region" description="Helical" evidence="1">
    <location>
        <begin position="112"/>
        <end position="135"/>
    </location>
</feature>
<dbReference type="Proteomes" id="UP000184476">
    <property type="component" value="Unassembled WGS sequence"/>
</dbReference>
<dbReference type="STRING" id="112248.SAMN05444392_101788"/>
<protein>
    <recommendedName>
        <fullName evidence="4">DUF4281 domain-containing protein</fullName>
    </recommendedName>
</protein>
<feature type="transmembrane region" description="Helical" evidence="1">
    <location>
        <begin position="6"/>
        <end position="24"/>
    </location>
</feature>